<reference evidence="2 3" key="1">
    <citation type="submission" date="2015-07" db="EMBL/GenBank/DDBJ databases">
        <title>Comparative genomics of the Sigatoka disease complex on banana suggests a link between parallel evolutionary changes in Pseudocercospora fijiensis and Pseudocercospora eumusae and increased virulence on the banana host.</title>
        <authorList>
            <person name="Chang T.-C."/>
            <person name="Salvucci A."/>
            <person name="Crous P.W."/>
            <person name="Stergiopoulos I."/>
        </authorList>
    </citation>
    <scope>NUCLEOTIDE SEQUENCE [LARGE SCALE GENOMIC DNA]</scope>
    <source>
        <strain evidence="2 3">CBS 114824</strain>
    </source>
</reference>
<feature type="transmembrane region" description="Helical" evidence="1">
    <location>
        <begin position="112"/>
        <end position="138"/>
    </location>
</feature>
<sequence>MCHSKPPTISSQPIMLRLLDQLLKIWSRTSLKAQHPLQRCAILTICIFVLFIAEGVAAVAVHDERMLHGTAAFHGTIVLCLLLYLCWTIWVNGQSQGAFDVQPFRSRNKPGLYDANLCSTILTCLTTIIACSVLYPLVWYPALNEDVLTQAVQDKENVRLPAVAFVSINLRSDFYRIAQLYDHPPPKAFLTDITGKFRPGVPQCASQTSDEILASHYCNCTEMFSKVLEQPPPAYVEGFSYQTFTPVANIAVNSTNTSLVLQVFPRHNTSEVEKGYPKPGPTLLFMLHDPDIAFVDAFENELVSTVQLPMLAATTVMASPIYRMGWGRKPYHYYSQPEQLTRWEWTAQWVFAQAGGFFAIFQLLAWIASGMAVRRELGLPFHQPI</sequence>
<comment type="caution">
    <text evidence="2">The sequence shown here is derived from an EMBL/GenBank/DDBJ whole genome shotgun (WGS) entry which is preliminary data.</text>
</comment>
<proteinExistence type="predicted"/>
<evidence type="ECO:0000313" key="2">
    <source>
        <dbReference type="EMBL" id="KXT05320.1"/>
    </source>
</evidence>
<keyword evidence="1" id="KW-0472">Membrane</keyword>
<feature type="transmembrane region" description="Helical" evidence="1">
    <location>
        <begin position="350"/>
        <end position="373"/>
    </location>
</feature>
<name>A0A139HS90_9PEZI</name>
<keyword evidence="1" id="KW-1133">Transmembrane helix</keyword>
<keyword evidence="3" id="KW-1185">Reference proteome</keyword>
<dbReference type="AlphaFoldDB" id="A0A139HS90"/>
<keyword evidence="1" id="KW-0812">Transmembrane</keyword>
<accession>A0A139HS90</accession>
<dbReference type="EMBL" id="LFZN01000013">
    <property type="protein sequence ID" value="KXT05320.1"/>
    <property type="molecule type" value="Genomic_DNA"/>
</dbReference>
<feature type="transmembrane region" description="Helical" evidence="1">
    <location>
        <begin position="72"/>
        <end position="91"/>
    </location>
</feature>
<feature type="transmembrane region" description="Helical" evidence="1">
    <location>
        <begin position="40"/>
        <end position="60"/>
    </location>
</feature>
<evidence type="ECO:0000256" key="1">
    <source>
        <dbReference type="SAM" id="Phobius"/>
    </source>
</evidence>
<organism evidence="2 3">
    <name type="scientific">Pseudocercospora eumusae</name>
    <dbReference type="NCBI Taxonomy" id="321146"/>
    <lineage>
        <taxon>Eukaryota</taxon>
        <taxon>Fungi</taxon>
        <taxon>Dikarya</taxon>
        <taxon>Ascomycota</taxon>
        <taxon>Pezizomycotina</taxon>
        <taxon>Dothideomycetes</taxon>
        <taxon>Dothideomycetidae</taxon>
        <taxon>Mycosphaerellales</taxon>
        <taxon>Mycosphaerellaceae</taxon>
        <taxon>Pseudocercospora</taxon>
    </lineage>
</organism>
<protein>
    <submittedName>
        <fullName evidence="2">Uncharacterized protein</fullName>
    </submittedName>
</protein>
<gene>
    <name evidence="2" type="ORF">AC578_11053</name>
</gene>
<evidence type="ECO:0000313" key="3">
    <source>
        <dbReference type="Proteomes" id="UP000070133"/>
    </source>
</evidence>
<dbReference type="Proteomes" id="UP000070133">
    <property type="component" value="Unassembled WGS sequence"/>
</dbReference>